<accession>A0A9Q8SYI8</accession>
<evidence type="ECO:0000313" key="1">
    <source>
        <dbReference type="EMBL" id="UQC85949.1"/>
    </source>
</evidence>
<evidence type="ECO:0000313" key="2">
    <source>
        <dbReference type="Proteomes" id="UP000830671"/>
    </source>
</evidence>
<dbReference type="GeneID" id="73345426"/>
<dbReference type="EMBL" id="CP019477">
    <property type="protein sequence ID" value="UQC85949.1"/>
    <property type="molecule type" value="Genomic_DNA"/>
</dbReference>
<dbReference type="KEGG" id="clup:CLUP02_11448"/>
<proteinExistence type="predicted"/>
<protein>
    <recommendedName>
        <fullName evidence="3">Transcription factor domain-containing protein</fullName>
    </recommendedName>
</protein>
<gene>
    <name evidence="1" type="ORF">CLUP02_11448</name>
</gene>
<evidence type="ECO:0008006" key="3">
    <source>
        <dbReference type="Google" id="ProtNLM"/>
    </source>
</evidence>
<dbReference type="RefSeq" id="XP_049147561.1">
    <property type="nucleotide sequence ID" value="XM_049290416.1"/>
</dbReference>
<sequence length="461" mass="51244">MSGSEFLDTIFPTNSLSAGVFFCGICSKPFSQGLSSATADMCLTVDEQKTDSEADRSLVENAAQPNISVAYKPAALSAQVWAPSLLGLDPANPESTFIPEASTFDHQVQWDAFSQIVELPDEVAFGHFPLAEPGLGHITEDLMVGDTDLSPSPEPYRQILPHSMNFGRRVISNTSGIVFPLQFIKEPKPAANGSANMIKRALRSYPEMMLRRSAFPPFIHQYQDKSHLPEPLANCMGIAILFVSRNPDTSSFLWQSIRKEQDRNLSEVGIMVRYSKRDIFASIQAELIYIIMRVVAGGGSTLVDRDYNTHMLLAYEALWKQFMALTDTPCSVKSKSSKSWEDWILDESRIRIACVWFLVAQVATVKVGISCGVLDTWRELTLPCHKVQWGATTPESWDEETKALRSLPKRGQDLAYFGGLLESHQHANDAVHAETLDRWNSGVDNIGLLLNLIVLLVSRVF</sequence>
<dbReference type="Proteomes" id="UP000830671">
    <property type="component" value="Chromosome 5"/>
</dbReference>
<keyword evidence="2" id="KW-1185">Reference proteome</keyword>
<reference evidence="1" key="1">
    <citation type="journal article" date="2021" name="Mol. Plant Microbe Interact.">
        <title>Complete Genome Sequence of the Plant-Pathogenic Fungus Colletotrichum lupini.</title>
        <authorList>
            <person name="Baroncelli R."/>
            <person name="Pensec F."/>
            <person name="Da Lio D."/>
            <person name="Boufleur T."/>
            <person name="Vicente I."/>
            <person name="Sarrocco S."/>
            <person name="Picot A."/>
            <person name="Baraldi E."/>
            <person name="Sukno S."/>
            <person name="Thon M."/>
            <person name="Le Floch G."/>
        </authorList>
    </citation>
    <scope>NUCLEOTIDE SEQUENCE</scope>
    <source>
        <strain evidence="1">IMI 504893</strain>
    </source>
</reference>
<organism evidence="1 2">
    <name type="scientific">Colletotrichum lupini</name>
    <dbReference type="NCBI Taxonomy" id="145971"/>
    <lineage>
        <taxon>Eukaryota</taxon>
        <taxon>Fungi</taxon>
        <taxon>Dikarya</taxon>
        <taxon>Ascomycota</taxon>
        <taxon>Pezizomycotina</taxon>
        <taxon>Sordariomycetes</taxon>
        <taxon>Hypocreomycetidae</taxon>
        <taxon>Glomerellales</taxon>
        <taxon>Glomerellaceae</taxon>
        <taxon>Colletotrichum</taxon>
        <taxon>Colletotrichum acutatum species complex</taxon>
    </lineage>
</organism>
<dbReference type="AlphaFoldDB" id="A0A9Q8SYI8"/>
<name>A0A9Q8SYI8_9PEZI</name>